<accession>A0A8K1I5N2</accession>
<geneLocation type="mitochondrion" evidence="2"/>
<evidence type="ECO:0000259" key="1">
    <source>
        <dbReference type="Pfam" id="PF00961"/>
    </source>
</evidence>
<dbReference type="AlphaFoldDB" id="A0A8K1I5N2"/>
<dbReference type="Pfam" id="PF00961">
    <property type="entry name" value="LAGLIDADG_1"/>
    <property type="match status" value="1"/>
</dbReference>
<feature type="domain" description="Homing endonuclease LAGLIDADG" evidence="1">
    <location>
        <begin position="33"/>
        <end position="120"/>
    </location>
</feature>
<dbReference type="PANTHER" id="PTHR36181">
    <property type="entry name" value="INTRON-ENCODED ENDONUCLEASE AI3-RELATED"/>
    <property type="match status" value="1"/>
</dbReference>
<dbReference type="GO" id="GO:0005739">
    <property type="term" value="C:mitochondrion"/>
    <property type="evidence" value="ECO:0007669"/>
    <property type="project" value="UniProtKB-ARBA"/>
</dbReference>
<dbReference type="PANTHER" id="PTHR36181:SF3">
    <property type="entry name" value="INTRON-ENCODED DNA ENDONUCLEASE AI5 BETA"/>
    <property type="match status" value="1"/>
</dbReference>
<name>A0A8K1I5N2_9PEZI</name>
<gene>
    <name evidence="2" type="primary">orf138</name>
</gene>
<dbReference type="GO" id="GO:0004519">
    <property type="term" value="F:endonuclease activity"/>
    <property type="evidence" value="ECO:0007669"/>
    <property type="project" value="UniProtKB-KW"/>
</dbReference>
<evidence type="ECO:0000313" key="2">
    <source>
        <dbReference type="EMBL" id="UBU98570.1"/>
    </source>
</evidence>
<dbReference type="Gene3D" id="3.10.28.10">
    <property type="entry name" value="Homing endonucleases"/>
    <property type="match status" value="1"/>
</dbReference>
<dbReference type="InterPro" id="IPR004860">
    <property type="entry name" value="LAGLIDADG_dom"/>
</dbReference>
<dbReference type="SUPFAM" id="SSF55608">
    <property type="entry name" value="Homing endonucleases"/>
    <property type="match status" value="1"/>
</dbReference>
<sequence length="138" mass="15758">MQRAAARPFAFPNWSPVPRPPLQVSEIQDPNWLVGFVNGEGSFHIKIAVSKTNISGYAIRLKFSIGQHYRDFELLSSFTRNLSCGYVMLNAKLPNCSFTVTRFSDAVDTIIPFFERYPLEPAGIQKKEIFWIDVELRS</sequence>
<keyword evidence="2" id="KW-0540">Nuclease</keyword>
<dbReference type="EMBL" id="MW538937">
    <property type="protein sequence ID" value="UBU98570.1"/>
    <property type="molecule type" value="Genomic_DNA"/>
</dbReference>
<keyword evidence="2" id="KW-0496">Mitochondrion</keyword>
<dbReference type="InterPro" id="IPR027434">
    <property type="entry name" value="Homing_endonucl"/>
</dbReference>
<organism evidence="2">
    <name type="scientific">Morchella brunnea</name>
    <dbReference type="NCBI Taxonomy" id="1174671"/>
    <lineage>
        <taxon>Eukaryota</taxon>
        <taxon>Fungi</taxon>
        <taxon>Dikarya</taxon>
        <taxon>Ascomycota</taxon>
        <taxon>Pezizomycotina</taxon>
        <taxon>Pezizomycetes</taxon>
        <taxon>Pezizales</taxon>
        <taxon>Morchellaceae</taxon>
        <taxon>Morchella</taxon>
    </lineage>
</organism>
<dbReference type="RefSeq" id="YP_010218753.1">
    <property type="nucleotide sequence ID" value="NC_058917.1"/>
</dbReference>
<proteinExistence type="predicted"/>
<protein>
    <submittedName>
        <fullName evidence="2">LAGLIDADG endonuclease</fullName>
    </submittedName>
</protein>
<reference evidence="2" key="1">
    <citation type="submission" date="2021-01" db="EMBL/GenBank/DDBJ databases">
        <authorList>
            <person name="Sun H.-H."/>
            <person name="Zhang S."/>
            <person name="Zhang Y.-J."/>
        </authorList>
    </citation>
    <scope>NUCLEOTIDE SEQUENCE</scope>
    <source>
        <strain evidence="2">CMM1</strain>
    </source>
</reference>
<dbReference type="InterPro" id="IPR051289">
    <property type="entry name" value="LAGLIDADG_Endonuclease"/>
</dbReference>
<keyword evidence="2" id="KW-0378">Hydrolase</keyword>
<keyword evidence="2" id="KW-0255">Endonuclease</keyword>
<dbReference type="GeneID" id="68665230"/>